<dbReference type="STRING" id="585501.HMPREF6123_0269"/>
<gene>
    <name evidence="1" type="ORF">HMPREF6123_0269</name>
</gene>
<dbReference type="AlphaFoldDB" id="C2KUV0"/>
<dbReference type="InParanoid" id="C2KUV0"/>
<proteinExistence type="predicted"/>
<sequence length="41" mass="4755">MPRKKKTVDKGKNSYKVNVSDTNTFKIGYRGVGNEHHNEYN</sequence>
<comment type="caution">
    <text evidence="1">The sequence shown here is derived from an EMBL/GenBank/DDBJ whole genome shotgun (WGS) entry which is preliminary data.</text>
</comment>
<accession>C2KUV0</accession>
<name>C2KUV0_9FIRM</name>
<evidence type="ECO:0000313" key="2">
    <source>
        <dbReference type="Proteomes" id="UP000004121"/>
    </source>
</evidence>
<protein>
    <submittedName>
        <fullName evidence="1">Uncharacterized protein</fullName>
    </submittedName>
</protein>
<dbReference type="HOGENOM" id="CLU_3273674_0_0_9"/>
<keyword evidence="2" id="KW-1185">Reference proteome</keyword>
<organism evidence="1 2">
    <name type="scientific">Oribacterium sinus F0268</name>
    <dbReference type="NCBI Taxonomy" id="585501"/>
    <lineage>
        <taxon>Bacteria</taxon>
        <taxon>Bacillati</taxon>
        <taxon>Bacillota</taxon>
        <taxon>Clostridia</taxon>
        <taxon>Lachnospirales</taxon>
        <taxon>Lachnospiraceae</taxon>
        <taxon>Oribacterium</taxon>
    </lineage>
</organism>
<dbReference type="Proteomes" id="UP000004121">
    <property type="component" value="Unassembled WGS sequence"/>
</dbReference>
<evidence type="ECO:0000313" key="1">
    <source>
        <dbReference type="EMBL" id="EEJ52439.1"/>
    </source>
</evidence>
<dbReference type="EMBL" id="ACKX01000028">
    <property type="protein sequence ID" value="EEJ52439.1"/>
    <property type="molecule type" value="Genomic_DNA"/>
</dbReference>
<reference evidence="1 2" key="1">
    <citation type="submission" date="2009-04" db="EMBL/GenBank/DDBJ databases">
        <authorList>
            <person name="Qin X."/>
            <person name="Bachman B."/>
            <person name="Battles P."/>
            <person name="Bell A."/>
            <person name="Bess C."/>
            <person name="Bickham C."/>
            <person name="Chaboub L."/>
            <person name="Chen D."/>
            <person name="Coyle M."/>
            <person name="Deiros D.R."/>
            <person name="Dinh H."/>
            <person name="Forbes L."/>
            <person name="Fowler G."/>
            <person name="Francisco L."/>
            <person name="Fu Q."/>
            <person name="Gubbala S."/>
            <person name="Hale W."/>
            <person name="Han Y."/>
            <person name="Hemphill L."/>
            <person name="Highlander S.K."/>
            <person name="Hirani K."/>
            <person name="Hogues M."/>
            <person name="Jackson L."/>
            <person name="Jakkamsetti A."/>
            <person name="Javaid M."/>
            <person name="Jiang H."/>
            <person name="Korchina V."/>
            <person name="Kovar C."/>
            <person name="Lara F."/>
            <person name="Lee S."/>
            <person name="Mata R."/>
            <person name="Mathew T."/>
            <person name="Moen C."/>
            <person name="Morales K."/>
            <person name="Munidasa M."/>
            <person name="Nazareth L."/>
            <person name="Ngo R."/>
            <person name="Nguyen L."/>
            <person name="Okwuonu G."/>
            <person name="Ongeri F."/>
            <person name="Patil S."/>
            <person name="Petrosino J."/>
            <person name="Pham C."/>
            <person name="Pham P."/>
            <person name="Pu L.-L."/>
            <person name="Puazo M."/>
            <person name="Raj R."/>
            <person name="Reid J."/>
            <person name="Rouhana J."/>
            <person name="Saada N."/>
            <person name="Shang Y."/>
            <person name="Simmons D."/>
            <person name="Thornton R."/>
            <person name="Warren J."/>
            <person name="Weissenberger G."/>
            <person name="Zhang J."/>
            <person name="Zhang L."/>
            <person name="Zhou C."/>
            <person name="Zhu D."/>
            <person name="Muzny D."/>
            <person name="Worley K."/>
            <person name="Gibbs R."/>
        </authorList>
    </citation>
    <scope>NUCLEOTIDE SEQUENCE [LARGE SCALE GENOMIC DNA]</scope>
    <source>
        <strain evidence="1 2">F0268</strain>
    </source>
</reference>